<feature type="non-terminal residue" evidence="2">
    <location>
        <position position="1"/>
    </location>
</feature>
<gene>
    <name evidence="2" type="ORF">S01H1_76205</name>
</gene>
<comment type="caution">
    <text evidence="2">The sequence shown here is derived from an EMBL/GenBank/DDBJ whole genome shotgun (WGS) entry which is preliminary data.</text>
</comment>
<dbReference type="GO" id="GO:0051536">
    <property type="term" value="F:iron-sulfur cluster binding"/>
    <property type="evidence" value="ECO:0007669"/>
    <property type="project" value="InterPro"/>
</dbReference>
<feature type="domain" description="4Fe-4S ferredoxin-type" evidence="1">
    <location>
        <begin position="1"/>
        <end position="30"/>
    </location>
</feature>
<dbReference type="Gene3D" id="1.10.1060.10">
    <property type="entry name" value="Alpha-helical ferredoxin"/>
    <property type="match status" value="1"/>
</dbReference>
<dbReference type="InterPro" id="IPR017896">
    <property type="entry name" value="4Fe4S_Fe-S-bd"/>
</dbReference>
<protein>
    <recommendedName>
        <fullName evidence="1">4Fe-4S ferredoxin-type domain-containing protein</fullName>
    </recommendedName>
</protein>
<evidence type="ECO:0000259" key="1">
    <source>
        <dbReference type="PROSITE" id="PS51379"/>
    </source>
</evidence>
<organism evidence="2">
    <name type="scientific">marine sediment metagenome</name>
    <dbReference type="NCBI Taxonomy" id="412755"/>
    <lineage>
        <taxon>unclassified sequences</taxon>
        <taxon>metagenomes</taxon>
        <taxon>ecological metagenomes</taxon>
    </lineage>
</organism>
<dbReference type="AlphaFoldDB" id="X0YBV5"/>
<dbReference type="EMBL" id="BARS01051127">
    <property type="protein sequence ID" value="GAG53314.1"/>
    <property type="molecule type" value="Genomic_DNA"/>
</dbReference>
<dbReference type="SUPFAM" id="SSF46548">
    <property type="entry name" value="alpha-helical ferredoxin"/>
    <property type="match status" value="1"/>
</dbReference>
<dbReference type="PROSITE" id="PS51379">
    <property type="entry name" value="4FE4S_FER_2"/>
    <property type="match status" value="1"/>
</dbReference>
<accession>X0YBV5</accession>
<reference evidence="2" key="1">
    <citation type="journal article" date="2014" name="Front. Microbiol.">
        <title>High frequency of phylogenetically diverse reductive dehalogenase-homologous genes in deep subseafloor sedimentary metagenomes.</title>
        <authorList>
            <person name="Kawai M."/>
            <person name="Futagami T."/>
            <person name="Toyoda A."/>
            <person name="Takaki Y."/>
            <person name="Nishi S."/>
            <person name="Hori S."/>
            <person name="Arai W."/>
            <person name="Tsubouchi T."/>
            <person name="Morono Y."/>
            <person name="Uchiyama I."/>
            <person name="Ito T."/>
            <person name="Fujiyama A."/>
            <person name="Inagaki F."/>
            <person name="Takami H."/>
        </authorList>
    </citation>
    <scope>NUCLEOTIDE SEQUENCE</scope>
    <source>
        <strain evidence="2">Expedition CK06-06</strain>
    </source>
</reference>
<sequence>RASHLIGRCTNCGACDRACPMNIPLSVLCGKLAAEVQLAFGYVAGTDVEATPALVDFLTSESGER</sequence>
<name>X0YBV5_9ZZZZ</name>
<dbReference type="Pfam" id="PF13534">
    <property type="entry name" value="Fer4_17"/>
    <property type="match status" value="1"/>
</dbReference>
<dbReference type="InterPro" id="IPR009051">
    <property type="entry name" value="Helical_ferredxn"/>
</dbReference>
<dbReference type="PROSITE" id="PS00198">
    <property type="entry name" value="4FE4S_FER_1"/>
    <property type="match status" value="1"/>
</dbReference>
<dbReference type="InterPro" id="IPR017900">
    <property type="entry name" value="4Fe4S_Fe_S_CS"/>
</dbReference>
<evidence type="ECO:0000313" key="2">
    <source>
        <dbReference type="EMBL" id="GAG53314.1"/>
    </source>
</evidence>
<proteinExistence type="predicted"/>